<dbReference type="EMBL" id="FOOY01000027">
    <property type="protein sequence ID" value="SFG88220.1"/>
    <property type="molecule type" value="Genomic_DNA"/>
</dbReference>
<dbReference type="InterPro" id="IPR025370">
    <property type="entry name" value="SgrR_HTH_N"/>
</dbReference>
<dbReference type="InterPro" id="IPR000914">
    <property type="entry name" value="SBP_5_dom"/>
</dbReference>
<reference evidence="5" key="1">
    <citation type="submission" date="2016-10" db="EMBL/GenBank/DDBJ databases">
        <authorList>
            <person name="Varghese N."/>
            <person name="Submissions S."/>
        </authorList>
    </citation>
    <scope>NUCLEOTIDE SEQUENCE [LARGE SCALE GENOMIC DNA]</scope>
    <source>
        <strain evidence="5">ATCC 700379</strain>
    </source>
</reference>
<keyword evidence="5" id="KW-1185">Reference proteome</keyword>
<dbReference type="AlphaFoldDB" id="A0A1I2VGE2"/>
<evidence type="ECO:0000313" key="5">
    <source>
        <dbReference type="Proteomes" id="UP000198752"/>
    </source>
</evidence>
<dbReference type="Proteomes" id="UP000198752">
    <property type="component" value="Unassembled WGS sequence"/>
</dbReference>
<accession>A0A1I2VGE2</accession>
<dbReference type="GO" id="GO:1904680">
    <property type="term" value="F:peptide transmembrane transporter activity"/>
    <property type="evidence" value="ECO:0007669"/>
    <property type="project" value="TreeGrafter"/>
</dbReference>
<dbReference type="STRING" id="269670.SAMN02982927_03076"/>
<gene>
    <name evidence="4" type="ORF">SAMN02982927_03076</name>
</gene>
<feature type="domain" description="Transcriptional regulator SgrR N-terminal HTH" evidence="3">
    <location>
        <begin position="6"/>
        <end position="103"/>
    </location>
</feature>
<dbReference type="InterPro" id="IPR039424">
    <property type="entry name" value="SBP_5"/>
</dbReference>
<evidence type="ECO:0000259" key="2">
    <source>
        <dbReference type="Pfam" id="PF00496"/>
    </source>
</evidence>
<dbReference type="Pfam" id="PF00496">
    <property type="entry name" value="SBP_bac_5"/>
    <property type="match status" value="1"/>
</dbReference>
<organism evidence="4 5">
    <name type="scientific">Sporolactobacillus nakayamae</name>
    <dbReference type="NCBI Taxonomy" id="269670"/>
    <lineage>
        <taxon>Bacteria</taxon>
        <taxon>Bacillati</taxon>
        <taxon>Bacillota</taxon>
        <taxon>Bacilli</taxon>
        <taxon>Bacillales</taxon>
        <taxon>Sporolactobacillaceae</taxon>
        <taxon>Sporolactobacillus</taxon>
    </lineage>
</organism>
<name>A0A1I2VGE2_9BACL</name>
<dbReference type="RefSeq" id="WP_177184821.1">
    <property type="nucleotide sequence ID" value="NZ_FOOY01000027.1"/>
</dbReference>
<dbReference type="Gene3D" id="3.10.105.10">
    <property type="entry name" value="Dipeptide-binding Protein, Domain 3"/>
    <property type="match status" value="1"/>
</dbReference>
<dbReference type="GO" id="GO:0015833">
    <property type="term" value="P:peptide transport"/>
    <property type="evidence" value="ECO:0007669"/>
    <property type="project" value="TreeGrafter"/>
</dbReference>
<feature type="domain" description="Solute-binding protein family 5" evidence="2">
    <location>
        <begin position="175"/>
        <end position="481"/>
    </location>
</feature>
<dbReference type="SUPFAM" id="SSF53850">
    <property type="entry name" value="Periplasmic binding protein-like II"/>
    <property type="match status" value="1"/>
</dbReference>
<evidence type="ECO:0000256" key="1">
    <source>
        <dbReference type="ARBA" id="ARBA00023125"/>
    </source>
</evidence>
<evidence type="ECO:0000313" key="4">
    <source>
        <dbReference type="EMBL" id="SFG88220.1"/>
    </source>
</evidence>
<dbReference type="GO" id="GO:0003677">
    <property type="term" value="F:DNA binding"/>
    <property type="evidence" value="ECO:0007669"/>
    <property type="project" value="UniProtKB-KW"/>
</dbReference>
<dbReference type="PANTHER" id="PTHR30290">
    <property type="entry name" value="PERIPLASMIC BINDING COMPONENT OF ABC TRANSPORTER"/>
    <property type="match status" value="1"/>
</dbReference>
<protein>
    <submittedName>
        <fullName evidence="4">DNA-binding transcriptional regulator SgrR of sgrS sRNA, contains a MarR-type HTH domain and a solute-binding domain</fullName>
    </submittedName>
</protein>
<evidence type="ECO:0000259" key="3">
    <source>
        <dbReference type="Pfam" id="PF12793"/>
    </source>
</evidence>
<dbReference type="Gene3D" id="3.40.190.10">
    <property type="entry name" value="Periplasmic binding protein-like II"/>
    <property type="match status" value="1"/>
</dbReference>
<dbReference type="PANTHER" id="PTHR30290:SF72">
    <property type="entry name" value="HTH-TYPE TRANSCRIPTIONAL REGULATOR SGRR"/>
    <property type="match status" value="1"/>
</dbReference>
<sequence length="591" mass="69052">MNAIDYYTELYLAKVHGFQKQVETSISECAAVFFCSERNAKLVIHKMEDLNWIRWTSGLGRGNKSQILFLKELDLFVDEQISTLVQTQQLDKALKFIQSHTLPESLADHCYKRITQEFGYQTEKKEKHERDILRIPKRRQLATLDPAFAAITSESHIARQLFDCLVNYNLESNTFVPHLAHSWEASSDRKRWTFYLRKGVTFHHGKELSSKDVLFTIRRICNPANQVPCRWYFRSMSHVSAVHPYVFTIAFTEPTPALLFFSSLNLAILSADVGFDPKHIIGTGPFKIVKYTSQQLVLDRFADYFSVRALLNRVELYYAPDLISSQKIYDVPNTQRQSAIHEEVHEDIGSNYIMFNFKKGGPQQDYWFRKTIDLLIDRQAMIRVLGGNRTRIATSFLEMESGESLHPTVTDDQVKQCLSRSHYDGEMLKFYYFDHHPVKIDARWIQARAAQSGIIFELYPLSMTDFYSEQLIQNADLVLGGEVLEENIELGIAHLFRDESSLIRRMINNEQAYRIDLFIDQFLQISNQAEKYRVFHQLEDYLKDEKLLIFMYHNRREITFHSALEGIKLNAFGWADFSKLWIKPDIVQEHD</sequence>
<keyword evidence="1 4" id="KW-0238">DNA-binding</keyword>
<proteinExistence type="predicted"/>
<dbReference type="Pfam" id="PF12793">
    <property type="entry name" value="SgrR_N"/>
    <property type="match status" value="1"/>
</dbReference>